<name>A0A0A8Z790_ARUDO</name>
<evidence type="ECO:0000313" key="1">
    <source>
        <dbReference type="EMBL" id="JAD30732.1"/>
    </source>
</evidence>
<proteinExistence type="predicted"/>
<organism evidence="1">
    <name type="scientific">Arundo donax</name>
    <name type="common">Giant reed</name>
    <name type="synonym">Donax arundinaceus</name>
    <dbReference type="NCBI Taxonomy" id="35708"/>
    <lineage>
        <taxon>Eukaryota</taxon>
        <taxon>Viridiplantae</taxon>
        <taxon>Streptophyta</taxon>
        <taxon>Embryophyta</taxon>
        <taxon>Tracheophyta</taxon>
        <taxon>Spermatophyta</taxon>
        <taxon>Magnoliopsida</taxon>
        <taxon>Liliopsida</taxon>
        <taxon>Poales</taxon>
        <taxon>Poaceae</taxon>
        <taxon>PACMAD clade</taxon>
        <taxon>Arundinoideae</taxon>
        <taxon>Arundineae</taxon>
        <taxon>Arundo</taxon>
    </lineage>
</organism>
<dbReference type="EMBL" id="GBRH01267163">
    <property type="protein sequence ID" value="JAD30732.1"/>
    <property type="molecule type" value="Transcribed_RNA"/>
</dbReference>
<reference evidence="1" key="2">
    <citation type="journal article" date="2015" name="Data Brief">
        <title>Shoot transcriptome of the giant reed, Arundo donax.</title>
        <authorList>
            <person name="Barrero R.A."/>
            <person name="Guerrero F.D."/>
            <person name="Moolhuijzen P."/>
            <person name="Goolsby J.A."/>
            <person name="Tidwell J."/>
            <person name="Bellgard S.E."/>
            <person name="Bellgard M.I."/>
        </authorList>
    </citation>
    <scope>NUCLEOTIDE SEQUENCE</scope>
    <source>
        <tissue evidence="1">Shoot tissue taken approximately 20 cm above the soil surface</tissue>
    </source>
</reference>
<reference evidence="1" key="1">
    <citation type="submission" date="2014-09" db="EMBL/GenBank/DDBJ databases">
        <authorList>
            <person name="Magalhaes I.L.F."/>
            <person name="Oliveira U."/>
            <person name="Santos F.R."/>
            <person name="Vidigal T.H.D.A."/>
            <person name="Brescovit A.D."/>
            <person name="Santos A.J."/>
        </authorList>
    </citation>
    <scope>NUCLEOTIDE SEQUENCE</scope>
    <source>
        <tissue evidence="1">Shoot tissue taken approximately 20 cm above the soil surface</tissue>
    </source>
</reference>
<protein>
    <submittedName>
        <fullName evidence="1">Uncharacterized protein</fullName>
    </submittedName>
</protein>
<accession>A0A0A8Z790</accession>
<dbReference type="AlphaFoldDB" id="A0A0A8Z790"/>
<sequence>MQISLGMKRIDHIPSLVFSGGL</sequence>